<dbReference type="HAMAP" id="MF_00210">
    <property type="entry name" value="EPSP_synth"/>
    <property type="match status" value="1"/>
</dbReference>
<dbReference type="EC" id="2.5.1.19" evidence="7"/>
<evidence type="ECO:0000256" key="6">
    <source>
        <dbReference type="ARBA" id="ARBA00044633"/>
    </source>
</evidence>
<comment type="caution">
    <text evidence="7">Lacks conserved residue(s) required for the propagation of feature annotation.</text>
</comment>
<evidence type="ECO:0000256" key="7">
    <source>
        <dbReference type="HAMAP-Rule" id="MF_00210"/>
    </source>
</evidence>
<keyword evidence="3 7" id="KW-0028">Amino-acid biosynthesis</keyword>
<evidence type="ECO:0000256" key="4">
    <source>
        <dbReference type="ARBA" id="ARBA00022679"/>
    </source>
</evidence>
<evidence type="ECO:0000313" key="9">
    <source>
        <dbReference type="EMBL" id="MEE2526947.1"/>
    </source>
</evidence>
<dbReference type="EMBL" id="JAZDRP010000007">
    <property type="protein sequence ID" value="MEE2526947.1"/>
    <property type="molecule type" value="Genomic_DNA"/>
</dbReference>
<feature type="binding site" evidence="7">
    <location>
        <position position="132"/>
    </location>
    <ligand>
        <name>phosphoenolpyruvate</name>
        <dbReference type="ChEBI" id="CHEBI:58702"/>
    </ligand>
</feature>
<evidence type="ECO:0000256" key="2">
    <source>
        <dbReference type="ARBA" id="ARBA00009948"/>
    </source>
</evidence>
<feature type="binding site" evidence="7">
    <location>
        <position position="401"/>
    </location>
    <ligand>
        <name>phosphoenolpyruvate</name>
        <dbReference type="ChEBI" id="CHEBI:58702"/>
    </ligand>
</feature>
<keyword evidence="7" id="KW-0963">Cytoplasm</keyword>
<dbReference type="Pfam" id="PF00275">
    <property type="entry name" value="EPSP_synthase"/>
    <property type="match status" value="1"/>
</dbReference>
<dbReference type="PROSITE" id="PS00104">
    <property type="entry name" value="EPSP_SYNTHASE_1"/>
    <property type="match status" value="1"/>
</dbReference>
<feature type="binding site" evidence="7">
    <location>
        <position position="31"/>
    </location>
    <ligand>
        <name>3-phosphoshikimate</name>
        <dbReference type="ChEBI" id="CHEBI:145989"/>
    </ligand>
</feature>
<organism evidence="9 10">
    <name type="scientific">Hyphobacterium lacteum</name>
    <dbReference type="NCBI Taxonomy" id="3116575"/>
    <lineage>
        <taxon>Bacteria</taxon>
        <taxon>Pseudomonadati</taxon>
        <taxon>Pseudomonadota</taxon>
        <taxon>Alphaproteobacteria</taxon>
        <taxon>Maricaulales</taxon>
        <taxon>Maricaulaceae</taxon>
        <taxon>Hyphobacterium</taxon>
    </lineage>
</organism>
<dbReference type="CDD" id="cd01556">
    <property type="entry name" value="EPSP_synthase"/>
    <property type="match status" value="1"/>
</dbReference>
<dbReference type="GO" id="GO:0003866">
    <property type="term" value="F:3-phosphoshikimate 1-carboxyvinyltransferase activity"/>
    <property type="evidence" value="ECO:0007669"/>
    <property type="project" value="UniProtKB-EC"/>
</dbReference>
<evidence type="ECO:0000256" key="3">
    <source>
        <dbReference type="ARBA" id="ARBA00022605"/>
    </source>
</evidence>
<evidence type="ECO:0000256" key="5">
    <source>
        <dbReference type="ARBA" id="ARBA00023141"/>
    </source>
</evidence>
<dbReference type="PROSITE" id="PS00885">
    <property type="entry name" value="EPSP_SYNTHASE_2"/>
    <property type="match status" value="1"/>
</dbReference>
<dbReference type="InterPro" id="IPR001986">
    <property type="entry name" value="Enolpyruvate_Tfrase_dom"/>
</dbReference>
<dbReference type="SUPFAM" id="SSF55205">
    <property type="entry name" value="EPT/RTPC-like"/>
    <property type="match status" value="1"/>
</dbReference>
<comment type="similarity">
    <text evidence="2 7">Belongs to the EPSP synthase family.</text>
</comment>
<feature type="binding site" evidence="7">
    <location>
        <position position="30"/>
    </location>
    <ligand>
        <name>3-phosphoshikimate</name>
        <dbReference type="ChEBI" id="CHEBI:145989"/>
    </ligand>
</feature>
<gene>
    <name evidence="7 9" type="primary">aroA</name>
    <name evidence="9" type="ORF">V0U79_11240</name>
</gene>
<feature type="binding site" evidence="7">
    <location>
        <position position="177"/>
    </location>
    <ligand>
        <name>3-phosphoshikimate</name>
        <dbReference type="ChEBI" id="CHEBI:145989"/>
    </ligand>
</feature>
<comment type="function">
    <text evidence="7">Catalyzes the transfer of the enolpyruvyl moiety of phosphoenolpyruvate (PEP) to the 5-hydroxyl of shikimate-3-phosphate (S3P) to produce enolpyruvyl shikimate-3-phosphate and inorganic phosphate.</text>
</comment>
<sequence>MPHLEMQALTRARARRGQPLRGVLDAPGDKSVSHRALILAALARGVTHITGLLTSDDVLATARAMEALGADISWPVSDANIWTVTGCAGLWSPPEAPLDFGNSGTGVRLTMGAVAGAGIPAVFTGDESLSSRPMRRVLDPLAQMGAASRSEDGRLPVTLEGGPLTGIDYAPPIASAQVKSAILLAGLGARGETVVRESRLTRNHTETMLGLFGAKVSTERDGDGAIIRLDGPQALTATDLIVPGDPSSAAFATVAALIRPGSDITLRNVMTNPARTGLYRVLERMGADISFTPAGMAAGEAVADMRVRASQLNAIDLEPDIAPDLIDEYPILAVACAFASGVSRLRGLAELRAKESDRLAATWNLLRANGVETEIAGDDLIIDGGGNVGGGAAVETEGDHRIAMASLVLGTVSGAAVTVDKAGMIATSYPGFIRDMKALGAMIEPLG</sequence>
<comment type="subunit">
    <text evidence="7">Monomer.</text>
</comment>
<keyword evidence="5 7" id="KW-0057">Aromatic amino acid biosynthesis</keyword>
<dbReference type="NCBIfam" id="TIGR01356">
    <property type="entry name" value="aroA"/>
    <property type="match status" value="1"/>
</dbReference>
<feature type="domain" description="Enolpyruvate transferase" evidence="8">
    <location>
        <begin position="16"/>
        <end position="436"/>
    </location>
</feature>
<dbReference type="RefSeq" id="WP_330199611.1">
    <property type="nucleotide sequence ID" value="NZ_JAZDRP010000007.1"/>
</dbReference>
<feature type="binding site" evidence="7">
    <location>
        <position position="175"/>
    </location>
    <ligand>
        <name>3-phosphoshikimate</name>
        <dbReference type="ChEBI" id="CHEBI:145989"/>
    </ligand>
</feature>
<feature type="binding site" evidence="7">
    <location>
        <position position="327"/>
    </location>
    <ligand>
        <name>3-phosphoshikimate</name>
        <dbReference type="ChEBI" id="CHEBI:145989"/>
    </ligand>
</feature>
<evidence type="ECO:0000256" key="1">
    <source>
        <dbReference type="ARBA" id="ARBA00004811"/>
    </source>
</evidence>
<reference evidence="9 10" key="1">
    <citation type="submission" date="2024-01" db="EMBL/GenBank/DDBJ databases">
        <title>Hyphobacterium bacterium isolated from marine sediment.</title>
        <authorList>
            <person name="Zhao S."/>
        </authorList>
    </citation>
    <scope>NUCLEOTIDE SEQUENCE [LARGE SCALE GENOMIC DNA]</scope>
    <source>
        <strain evidence="10">HN65</strain>
    </source>
</reference>
<keyword evidence="4 7" id="KW-0808">Transferase</keyword>
<evidence type="ECO:0000313" key="10">
    <source>
        <dbReference type="Proteomes" id="UP001354971"/>
    </source>
</evidence>
<feature type="binding site" evidence="7">
    <location>
        <position position="30"/>
    </location>
    <ligand>
        <name>phosphoenolpyruvate</name>
        <dbReference type="ChEBI" id="CHEBI:58702"/>
    </ligand>
</feature>
<dbReference type="InterPro" id="IPR006264">
    <property type="entry name" value="EPSP_synthase"/>
</dbReference>
<dbReference type="PIRSF" id="PIRSF000505">
    <property type="entry name" value="EPSPS"/>
    <property type="match status" value="1"/>
</dbReference>
<dbReference type="Gene3D" id="3.65.10.10">
    <property type="entry name" value="Enolpyruvate transferase domain"/>
    <property type="match status" value="2"/>
</dbReference>
<comment type="catalytic activity">
    <reaction evidence="6">
        <text>3-phosphoshikimate + phosphoenolpyruvate = 5-O-(1-carboxyvinyl)-3-phosphoshikimate + phosphate</text>
        <dbReference type="Rhea" id="RHEA:21256"/>
        <dbReference type="ChEBI" id="CHEBI:43474"/>
        <dbReference type="ChEBI" id="CHEBI:57701"/>
        <dbReference type="ChEBI" id="CHEBI:58702"/>
        <dbReference type="ChEBI" id="CHEBI:145989"/>
        <dbReference type="EC" id="2.5.1.19"/>
    </reaction>
    <physiologicalReaction direction="left-to-right" evidence="6">
        <dbReference type="Rhea" id="RHEA:21257"/>
    </physiologicalReaction>
</comment>
<proteinExistence type="inferred from homology"/>
<comment type="caution">
    <text evidence="9">The sequence shown here is derived from an EMBL/GenBank/DDBJ whole genome shotgun (WGS) entry which is preliminary data.</text>
</comment>
<name>A0ABU7LSQ1_9PROT</name>
<feature type="active site" description="Proton acceptor" evidence="7">
    <location>
        <position position="327"/>
    </location>
</feature>
<comment type="pathway">
    <text evidence="1 7">Metabolic intermediate biosynthesis; chorismate biosynthesis; chorismate from D-erythrose 4-phosphate and phosphoenolpyruvate: step 6/7.</text>
</comment>
<feature type="binding site" evidence="7">
    <location>
        <position position="104"/>
    </location>
    <ligand>
        <name>phosphoenolpyruvate</name>
        <dbReference type="ChEBI" id="CHEBI:58702"/>
    </ligand>
</feature>
<protein>
    <recommendedName>
        <fullName evidence="7">3-phosphoshikimate 1-carboxyvinyltransferase</fullName>
        <ecNumber evidence="7">2.5.1.19</ecNumber>
    </recommendedName>
    <alternativeName>
        <fullName evidence="7">5-enolpyruvylshikimate-3-phosphate synthase</fullName>
        <shortName evidence="7">EPSP synthase</shortName>
        <shortName evidence="7">EPSPS</shortName>
    </alternativeName>
</protein>
<feature type="binding site" evidence="7">
    <location>
        <position position="177"/>
    </location>
    <ligand>
        <name>phosphoenolpyruvate</name>
        <dbReference type="ChEBI" id="CHEBI:58702"/>
    </ligand>
</feature>
<dbReference type="InterPro" id="IPR023193">
    <property type="entry name" value="EPSP_synthase_CS"/>
</dbReference>
<feature type="binding site" evidence="7">
    <location>
        <position position="35"/>
    </location>
    <ligand>
        <name>3-phosphoshikimate</name>
        <dbReference type="ChEBI" id="CHEBI:145989"/>
    </ligand>
</feature>
<keyword evidence="10" id="KW-1185">Reference proteome</keyword>
<evidence type="ECO:0000259" key="8">
    <source>
        <dbReference type="Pfam" id="PF00275"/>
    </source>
</evidence>
<feature type="binding site" evidence="7">
    <location>
        <position position="358"/>
    </location>
    <ligand>
        <name>phosphoenolpyruvate</name>
        <dbReference type="ChEBI" id="CHEBI:58702"/>
    </ligand>
</feature>
<dbReference type="InterPro" id="IPR013792">
    <property type="entry name" value="RNA3'P_cycl/enolpyr_Trfase_a/b"/>
</dbReference>
<accession>A0ABU7LSQ1</accession>
<dbReference type="InterPro" id="IPR036968">
    <property type="entry name" value="Enolpyruvate_Tfrase_sf"/>
</dbReference>
<feature type="binding site" evidence="7">
    <location>
        <position position="354"/>
    </location>
    <ligand>
        <name>3-phosphoshikimate</name>
        <dbReference type="ChEBI" id="CHEBI:145989"/>
    </ligand>
</feature>
<comment type="subcellular location">
    <subcellularLocation>
        <location evidence="7">Cytoplasm</location>
    </subcellularLocation>
</comment>
<dbReference type="PANTHER" id="PTHR21090">
    <property type="entry name" value="AROM/DEHYDROQUINATE SYNTHASE"/>
    <property type="match status" value="1"/>
</dbReference>
<dbReference type="PANTHER" id="PTHR21090:SF5">
    <property type="entry name" value="PENTAFUNCTIONAL AROM POLYPEPTIDE"/>
    <property type="match status" value="1"/>
</dbReference>
<dbReference type="Proteomes" id="UP001354971">
    <property type="component" value="Unassembled WGS sequence"/>
</dbReference>